<dbReference type="SUPFAM" id="SSF58038">
    <property type="entry name" value="SNARE fusion complex"/>
    <property type="match status" value="1"/>
</dbReference>
<evidence type="ECO:0000256" key="3">
    <source>
        <dbReference type="SAM" id="MobiDB-lite"/>
    </source>
</evidence>
<dbReference type="CDD" id="cd15841">
    <property type="entry name" value="SNARE_Qc"/>
    <property type="match status" value="1"/>
</dbReference>
<evidence type="ECO:0000256" key="1">
    <source>
        <dbReference type="ARBA" id="ARBA00022927"/>
    </source>
</evidence>
<dbReference type="PROSITE" id="PS50192">
    <property type="entry name" value="T_SNARE"/>
    <property type="match status" value="1"/>
</dbReference>
<gene>
    <name evidence="5" type="ORF">WJX73_002327</name>
</gene>
<dbReference type="Gene3D" id="1.20.5.110">
    <property type="match status" value="1"/>
</dbReference>
<keyword evidence="6" id="KW-1185">Reference proteome</keyword>
<evidence type="ECO:0000313" key="6">
    <source>
        <dbReference type="Proteomes" id="UP001465755"/>
    </source>
</evidence>
<comment type="caution">
    <text evidence="5">The sequence shown here is derived from an EMBL/GenBank/DDBJ whole genome shotgun (WGS) entry which is preliminary data.</text>
</comment>
<feature type="region of interest" description="Disordered" evidence="3">
    <location>
        <begin position="92"/>
        <end position="131"/>
    </location>
</feature>
<evidence type="ECO:0000256" key="2">
    <source>
        <dbReference type="SAM" id="Coils"/>
    </source>
</evidence>
<keyword evidence="1" id="KW-0653">Protein transport</keyword>
<reference evidence="5 6" key="1">
    <citation type="journal article" date="2024" name="Nat. Commun.">
        <title>Phylogenomics reveals the evolutionary origins of lichenization in chlorophyte algae.</title>
        <authorList>
            <person name="Puginier C."/>
            <person name="Libourel C."/>
            <person name="Otte J."/>
            <person name="Skaloud P."/>
            <person name="Haon M."/>
            <person name="Grisel S."/>
            <person name="Petersen M."/>
            <person name="Berrin J.G."/>
            <person name="Delaux P.M."/>
            <person name="Dal Grande F."/>
            <person name="Keller J."/>
        </authorList>
    </citation>
    <scope>NUCLEOTIDE SEQUENCE [LARGE SCALE GENOMIC DNA]</scope>
    <source>
        <strain evidence="5 6">SAG 2036</strain>
    </source>
</reference>
<evidence type="ECO:0000313" key="5">
    <source>
        <dbReference type="EMBL" id="KAK9805325.1"/>
    </source>
</evidence>
<proteinExistence type="predicted"/>
<feature type="domain" description="T-SNARE coiled-coil homology" evidence="4">
    <location>
        <begin position="145"/>
        <end position="192"/>
    </location>
</feature>
<dbReference type="GO" id="GO:0015031">
    <property type="term" value="P:protein transport"/>
    <property type="evidence" value="ECO:0007669"/>
    <property type="project" value="UniProtKB-KW"/>
</dbReference>
<dbReference type="Proteomes" id="UP001465755">
    <property type="component" value="Unassembled WGS sequence"/>
</dbReference>
<evidence type="ECO:0000259" key="4">
    <source>
        <dbReference type="PROSITE" id="PS50192"/>
    </source>
</evidence>
<accession>A0AAW1PAF9</accession>
<dbReference type="InterPro" id="IPR000727">
    <property type="entry name" value="T_SNARE_dom"/>
</dbReference>
<feature type="compositionally biased region" description="Basic and acidic residues" evidence="3">
    <location>
        <begin position="92"/>
        <end position="109"/>
    </location>
</feature>
<name>A0AAW1PAF9_9CHLO</name>
<organism evidence="5 6">
    <name type="scientific">Symbiochloris irregularis</name>
    <dbReference type="NCBI Taxonomy" id="706552"/>
    <lineage>
        <taxon>Eukaryota</taxon>
        <taxon>Viridiplantae</taxon>
        <taxon>Chlorophyta</taxon>
        <taxon>core chlorophytes</taxon>
        <taxon>Trebouxiophyceae</taxon>
        <taxon>Trebouxiales</taxon>
        <taxon>Trebouxiaceae</taxon>
        <taxon>Symbiochloris</taxon>
    </lineage>
</organism>
<feature type="coiled-coil region" evidence="2">
    <location>
        <begin position="141"/>
        <end position="168"/>
    </location>
</feature>
<dbReference type="AlphaFoldDB" id="A0AAW1PAF9"/>
<sequence length="192" mass="21304">MPSGLRQDTDDWVASFEKAKQLADDAAEIIQERNLKFPAGGPEASRLTATARKKLMSLGSSLDALKDQLESQAFAHVSESEKNRRRDLTAALGLRKESMQQSLKRDQRSANRANLLEPSSSSASPARETHATAGLENRELLQMQQHVMDDQDAELAELEKTVNSTKHIALTINEELSLHQRLLDDLDDDVEG</sequence>
<protein>
    <recommendedName>
        <fullName evidence="4">t-SNARE coiled-coil homology domain-containing protein</fullName>
    </recommendedName>
</protein>
<dbReference type="EMBL" id="JALJOQ010000044">
    <property type="protein sequence ID" value="KAK9805325.1"/>
    <property type="molecule type" value="Genomic_DNA"/>
</dbReference>
<keyword evidence="1" id="KW-0813">Transport</keyword>
<keyword evidence="2" id="KW-0175">Coiled coil</keyword>